<name>W7CM47_9LIST</name>
<comment type="caution">
    <text evidence="3">The sequence shown here is derived from an EMBL/GenBank/DDBJ whole genome shotgun (WGS) entry which is preliminary data.</text>
</comment>
<dbReference type="RefSeq" id="WP_035315770.1">
    <property type="nucleotide sequence ID" value="NZ_AODH01000077.1"/>
</dbReference>
<dbReference type="InterPro" id="IPR036165">
    <property type="entry name" value="YefM-like_sf"/>
</dbReference>
<organism evidence="3 4">
    <name type="scientific">Brochothrix campestris FSL F6-1037</name>
    <dbReference type="NCBI Taxonomy" id="1265861"/>
    <lineage>
        <taxon>Bacteria</taxon>
        <taxon>Bacillati</taxon>
        <taxon>Bacillota</taxon>
        <taxon>Bacilli</taxon>
        <taxon>Bacillales</taxon>
        <taxon>Listeriaceae</taxon>
        <taxon>Brochothrix</taxon>
    </lineage>
</organism>
<dbReference type="Pfam" id="PF02604">
    <property type="entry name" value="PhdYeFM_antitox"/>
    <property type="match status" value="1"/>
</dbReference>
<dbReference type="AlphaFoldDB" id="W7CM47"/>
<dbReference type="EMBL" id="AODH01000077">
    <property type="protein sequence ID" value="EUJ34188.1"/>
    <property type="molecule type" value="Genomic_DNA"/>
</dbReference>
<dbReference type="SUPFAM" id="SSF143120">
    <property type="entry name" value="YefM-like"/>
    <property type="match status" value="1"/>
</dbReference>
<dbReference type="STRING" id="1265861.BCAMP_12543"/>
<evidence type="ECO:0000256" key="1">
    <source>
        <dbReference type="ARBA" id="ARBA00009981"/>
    </source>
</evidence>
<reference evidence="3 4" key="1">
    <citation type="submission" date="2012-12" db="EMBL/GenBank/DDBJ databases">
        <title>Novel taxa of Listeriaceae from agricultural environments in the United States.</title>
        <authorList>
            <person name="den Bakker H.C."/>
            <person name="Allred A."/>
            <person name="Warchocki S."/>
            <person name="Wright E.M."/>
            <person name="Burrell A."/>
            <person name="Nightingale K.K."/>
            <person name="Kephart D."/>
            <person name="Wiedmann M."/>
        </authorList>
    </citation>
    <scope>NUCLEOTIDE SEQUENCE [LARGE SCALE GENOMIC DNA]</scope>
    <source>
        <strain evidence="3 4">FSL F6-1037</strain>
    </source>
</reference>
<accession>W7CM47</accession>
<dbReference type="InterPro" id="IPR006442">
    <property type="entry name" value="Antitoxin_Phd/YefM"/>
</dbReference>
<dbReference type="Proteomes" id="UP000019243">
    <property type="component" value="Unassembled WGS sequence"/>
</dbReference>
<comment type="function">
    <text evidence="2">Antitoxin component of a type II toxin-antitoxin (TA) system.</text>
</comment>
<dbReference type="PANTHER" id="PTHR33713">
    <property type="entry name" value="ANTITOXIN YAFN-RELATED"/>
    <property type="match status" value="1"/>
</dbReference>
<dbReference type="PANTHER" id="PTHR33713:SF6">
    <property type="entry name" value="ANTITOXIN YEFM"/>
    <property type="match status" value="1"/>
</dbReference>
<dbReference type="OrthoDB" id="9802003at2"/>
<proteinExistence type="inferred from homology"/>
<gene>
    <name evidence="3" type="ORF">BCAMP_12543</name>
</gene>
<evidence type="ECO:0000256" key="2">
    <source>
        <dbReference type="RuleBase" id="RU362080"/>
    </source>
</evidence>
<evidence type="ECO:0000313" key="3">
    <source>
        <dbReference type="EMBL" id="EUJ34188.1"/>
    </source>
</evidence>
<keyword evidence="4" id="KW-1185">Reference proteome</keyword>
<dbReference type="Gene3D" id="3.40.1620.10">
    <property type="entry name" value="YefM-like domain"/>
    <property type="match status" value="1"/>
</dbReference>
<sequence length="88" mass="10330">MEAVAYSNFRKNFRGYMKQVNEDANPVIVTTKEIDDTVVVMSKRDYDSLQETLRTLSNPYLMEKIRRGDKQLSEKSFKHHELVEVSDD</sequence>
<dbReference type="NCBIfam" id="TIGR01552">
    <property type="entry name" value="phd_fam"/>
    <property type="match status" value="1"/>
</dbReference>
<comment type="similarity">
    <text evidence="1 2">Belongs to the phD/YefM antitoxin family.</text>
</comment>
<protein>
    <recommendedName>
        <fullName evidence="2">Antitoxin</fullName>
    </recommendedName>
</protein>
<evidence type="ECO:0000313" key="4">
    <source>
        <dbReference type="Proteomes" id="UP000019243"/>
    </source>
</evidence>
<dbReference type="InterPro" id="IPR051405">
    <property type="entry name" value="phD/YefM_antitoxin"/>
</dbReference>